<proteinExistence type="predicted"/>
<evidence type="ECO:0000313" key="1">
    <source>
        <dbReference type="EMBL" id="TWB72437.1"/>
    </source>
</evidence>
<gene>
    <name evidence="1" type="ORF">FBZ95_106152</name>
</gene>
<dbReference type="Gene3D" id="3.40.630.30">
    <property type="match status" value="1"/>
</dbReference>
<dbReference type="EMBL" id="VITW01000006">
    <property type="protein sequence ID" value="TWB72437.1"/>
    <property type="molecule type" value="Genomic_DNA"/>
</dbReference>
<comment type="caution">
    <text evidence="1">The sequence shown here is derived from an EMBL/GenBank/DDBJ whole genome shotgun (WGS) entry which is preliminary data.</text>
</comment>
<keyword evidence="2" id="KW-1185">Reference proteome</keyword>
<dbReference type="AlphaFoldDB" id="A0A560JNA0"/>
<name>A0A560JNA0_9BRAD</name>
<dbReference type="SUPFAM" id="SSF55729">
    <property type="entry name" value="Acyl-CoA N-acyltransferases (Nat)"/>
    <property type="match status" value="1"/>
</dbReference>
<dbReference type="OrthoDB" id="8542820at2"/>
<organism evidence="1 2">
    <name type="scientific">Bradyrhizobium sacchari</name>
    <dbReference type="NCBI Taxonomy" id="1399419"/>
    <lineage>
        <taxon>Bacteria</taxon>
        <taxon>Pseudomonadati</taxon>
        <taxon>Pseudomonadota</taxon>
        <taxon>Alphaproteobacteria</taxon>
        <taxon>Hyphomicrobiales</taxon>
        <taxon>Nitrobacteraceae</taxon>
        <taxon>Bradyrhizobium</taxon>
    </lineage>
</organism>
<dbReference type="InterPro" id="IPR016181">
    <property type="entry name" value="Acyl_CoA_acyltransferase"/>
</dbReference>
<accession>A0A560JNA0</accession>
<protein>
    <submittedName>
        <fullName evidence="1">Acetyltransferase (GNAT) family protein</fullName>
    </submittedName>
</protein>
<reference evidence="1 2" key="1">
    <citation type="submission" date="2019-06" db="EMBL/GenBank/DDBJ databases">
        <title>Genomic Encyclopedia of Type Strains, Phase IV (KMG-V): Genome sequencing to study the core and pangenomes of soil and plant-associated prokaryotes.</title>
        <authorList>
            <person name="Whitman W."/>
        </authorList>
    </citation>
    <scope>NUCLEOTIDE SEQUENCE [LARGE SCALE GENOMIC DNA]</scope>
    <source>
        <strain evidence="1 2">BR 10556</strain>
    </source>
</reference>
<dbReference type="STRING" id="1399419.A5906_15065"/>
<dbReference type="Proteomes" id="UP000315914">
    <property type="component" value="Unassembled WGS sequence"/>
</dbReference>
<dbReference type="RefSeq" id="WP_080140105.1">
    <property type="nucleotide sequence ID" value="NZ_LWIG01000062.1"/>
</dbReference>
<dbReference type="Pfam" id="PF13527">
    <property type="entry name" value="Acetyltransf_9"/>
    <property type="match status" value="1"/>
</dbReference>
<dbReference type="GO" id="GO:0016740">
    <property type="term" value="F:transferase activity"/>
    <property type="evidence" value="ECO:0007669"/>
    <property type="project" value="UniProtKB-KW"/>
</dbReference>
<evidence type="ECO:0000313" key="2">
    <source>
        <dbReference type="Proteomes" id="UP000315914"/>
    </source>
</evidence>
<keyword evidence="1" id="KW-0808">Transferase</keyword>
<sequence>MAEVSEAHAISLSQHVTALRQAFGSSRWAGEIGVTLTEAFYRWKYDTPAGQAIIAYVRNGARPVSGVSAFPLIFNLPGRGPIKGWQIGDIMTAPEMRGRGLYRECLSDIVQRLDDQLLICFPNGQSQRAIEQAGFRAVAEVQTFVRPILPVIGGRLSEDQNEINFLDLSAVVSKNPPYSSVHRDAKYLAWRYEQHPAFSYQVIGGGAEGFAIVRSFRLFGMNVAIVMEFHSTEGLAARLLHKVQRWTGKNGMVAVFLMANWFPFKPLRSGYFFVPPSLMPKQQVLFVRYPRAQTVDLRWRTQIGDWDGL</sequence>